<keyword evidence="3" id="KW-0034">Amyloid</keyword>
<keyword evidence="2" id="KW-0130">Cell adhesion</keyword>
<keyword evidence="5" id="KW-0472">Membrane</keyword>
<protein>
    <submittedName>
        <fullName evidence="8">Small secreted domain DUF320</fullName>
    </submittedName>
</protein>
<dbReference type="GO" id="GO:0007155">
    <property type="term" value="P:cell adhesion"/>
    <property type="evidence" value="ECO:0007669"/>
    <property type="project" value="UniProtKB-KW"/>
</dbReference>
<proteinExistence type="predicted"/>
<keyword evidence="1" id="KW-0134">Cell wall</keyword>
<comment type="caution">
    <text evidence="8">The sequence shown here is derived from an EMBL/GenBank/DDBJ whole genome shotgun (WGS) entry which is preliminary data.</text>
</comment>
<accession>A0A543J418</accession>
<evidence type="ECO:0000256" key="2">
    <source>
        <dbReference type="ARBA" id="ARBA00022889"/>
    </source>
</evidence>
<feature type="domain" description="Chaplin" evidence="7">
    <location>
        <begin position="335"/>
        <end position="375"/>
    </location>
</feature>
<feature type="chain" id="PRO_5022006514" evidence="6">
    <location>
        <begin position="30"/>
        <end position="629"/>
    </location>
</feature>
<feature type="compositionally biased region" description="Gly residues" evidence="4">
    <location>
        <begin position="269"/>
        <end position="283"/>
    </location>
</feature>
<feature type="domain" description="Chaplin" evidence="7">
    <location>
        <begin position="150"/>
        <end position="190"/>
    </location>
</feature>
<feature type="domain" description="Chaplin" evidence="7">
    <location>
        <begin position="90"/>
        <end position="130"/>
    </location>
</feature>
<feature type="compositionally biased region" description="Gly residues" evidence="4">
    <location>
        <begin position="194"/>
        <end position="206"/>
    </location>
</feature>
<name>A0A543J418_9ACTN</name>
<keyword evidence="9" id="KW-1185">Reference proteome</keyword>
<feature type="domain" description="Chaplin" evidence="7">
    <location>
        <begin position="445"/>
        <end position="485"/>
    </location>
</feature>
<dbReference type="InterPro" id="IPR005528">
    <property type="entry name" value="ChpA-H"/>
</dbReference>
<dbReference type="AlphaFoldDB" id="A0A543J418"/>
<feature type="domain" description="Chaplin" evidence="7">
    <location>
        <begin position="34"/>
        <end position="74"/>
    </location>
</feature>
<keyword evidence="5" id="KW-1133">Transmembrane helix</keyword>
<feature type="region of interest" description="Disordered" evidence="4">
    <location>
        <begin position="508"/>
        <end position="527"/>
    </location>
</feature>
<feature type="domain" description="Chaplin" evidence="7">
    <location>
        <begin position="210"/>
        <end position="250"/>
    </location>
</feature>
<keyword evidence="1" id="KW-0964">Secreted</keyword>
<feature type="region of interest" description="Disordered" evidence="4">
    <location>
        <begin position="255"/>
        <end position="283"/>
    </location>
</feature>
<evidence type="ECO:0000256" key="1">
    <source>
        <dbReference type="ARBA" id="ARBA00022512"/>
    </source>
</evidence>
<evidence type="ECO:0000256" key="6">
    <source>
        <dbReference type="SAM" id="SignalP"/>
    </source>
</evidence>
<evidence type="ECO:0000259" key="7">
    <source>
        <dbReference type="PROSITE" id="PS51884"/>
    </source>
</evidence>
<evidence type="ECO:0000313" key="9">
    <source>
        <dbReference type="Proteomes" id="UP000319213"/>
    </source>
</evidence>
<dbReference type="Pfam" id="PF03777">
    <property type="entry name" value="ChpA-C"/>
    <property type="match status" value="8"/>
</dbReference>
<evidence type="ECO:0000313" key="8">
    <source>
        <dbReference type="EMBL" id="TQM77571.1"/>
    </source>
</evidence>
<dbReference type="PROSITE" id="PS51884">
    <property type="entry name" value="CHAPLIN"/>
    <property type="match status" value="8"/>
</dbReference>
<organism evidence="8 9">
    <name type="scientific">Thermopolyspora flexuosa</name>
    <dbReference type="NCBI Taxonomy" id="103836"/>
    <lineage>
        <taxon>Bacteria</taxon>
        <taxon>Bacillati</taxon>
        <taxon>Actinomycetota</taxon>
        <taxon>Actinomycetes</taxon>
        <taxon>Streptosporangiales</taxon>
        <taxon>Streptosporangiaceae</taxon>
        <taxon>Thermopolyspora</taxon>
    </lineage>
</organism>
<feature type="domain" description="Chaplin" evidence="7">
    <location>
        <begin position="280"/>
        <end position="320"/>
    </location>
</feature>
<feature type="region of interest" description="Disordered" evidence="4">
    <location>
        <begin position="128"/>
        <end position="150"/>
    </location>
</feature>
<feature type="region of interest" description="Disordered" evidence="4">
    <location>
        <begin position="188"/>
        <end position="210"/>
    </location>
</feature>
<feature type="domain" description="Chaplin" evidence="7">
    <location>
        <begin position="390"/>
        <end position="430"/>
    </location>
</feature>
<feature type="compositionally biased region" description="Gly residues" evidence="4">
    <location>
        <begin position="134"/>
        <end position="146"/>
    </location>
</feature>
<evidence type="ECO:0000256" key="5">
    <source>
        <dbReference type="SAM" id="Phobius"/>
    </source>
</evidence>
<feature type="region of interest" description="Disordered" evidence="4">
    <location>
        <begin position="69"/>
        <end position="89"/>
    </location>
</feature>
<gene>
    <name evidence="8" type="ORF">FHX40_4339</name>
</gene>
<evidence type="ECO:0000256" key="4">
    <source>
        <dbReference type="SAM" id="MobiDB-lite"/>
    </source>
</evidence>
<feature type="transmembrane region" description="Helical" evidence="5">
    <location>
        <begin position="599"/>
        <end position="620"/>
    </location>
</feature>
<keyword evidence="5" id="KW-0812">Transmembrane</keyword>
<dbReference type="EMBL" id="VFPQ01000001">
    <property type="protein sequence ID" value="TQM77571.1"/>
    <property type="molecule type" value="Genomic_DNA"/>
</dbReference>
<sequence>MRTWAKGAKPAALLALGVMALTGGGTAWADTDGRYSIGGGNQIDLPVTLPVDISGNAIGILGDANAASRGGASVENGPGSGAGGNRTSGRSSILGGNQVVAPITAPVNACGNAVSLFGSADAACQGGAKVKSSGRGGSGSGAGGNRTSGRSSILGGNQVVAPITAPVNACGNAVGVLGEAAAGCKGGAKVKSSGRGGSGSGAGGNRTSGRSSILGGNQVVAPITAPVNVCGNSVAALGGAFSGCKGGAKVKQGGDDNGYGGRFGRRAGGRGSGGNDTDGRFGVGSGNQVVAPITAPVNACGNAVGNGAAGCKGGVTVKRSGGSGSGAGGNRTSGRSSILGGNQVVAPITAPVNVCGNAVAVLGNAFAGCKGGAEVVGRGSGAGGNRTSGRSSILGGNQIVAPITAPVNVCGNAVAVLGRSEAACLGGAKVVGGGSGAGGNRTSGVGSILGGNQIVAPITAPVNACGNAVAVLGDAAAGCLGSAKVVSSSARGLRKVHHAGLLSAAPVKPAKKAAHPVQPGRPKLPKATGHRLVPVPGGVPQLPGQLAPLPGGLTELPNLPLVSNLPIGKAPASGGSATDILPIKLVSAEETAKPAGMDAGAFLTMALGTLFAATTAFFAFTRRFRFGRR</sequence>
<feature type="signal peptide" evidence="6">
    <location>
        <begin position="1"/>
        <end position="29"/>
    </location>
</feature>
<reference evidence="8 9" key="1">
    <citation type="submission" date="2019-06" db="EMBL/GenBank/DDBJ databases">
        <title>Sequencing the genomes of 1000 actinobacteria strains.</title>
        <authorList>
            <person name="Klenk H.-P."/>
        </authorList>
    </citation>
    <scope>NUCLEOTIDE SEQUENCE [LARGE SCALE GENOMIC DNA]</scope>
    <source>
        <strain evidence="8 9">DSM 43186</strain>
    </source>
</reference>
<dbReference type="OrthoDB" id="3544424at2"/>
<evidence type="ECO:0000256" key="3">
    <source>
        <dbReference type="ARBA" id="ARBA00023087"/>
    </source>
</evidence>
<dbReference type="Proteomes" id="UP000319213">
    <property type="component" value="Unassembled WGS sequence"/>
</dbReference>
<dbReference type="RefSeq" id="WP_142261279.1">
    <property type="nucleotide sequence ID" value="NZ_BMPV01000002.1"/>
</dbReference>
<keyword evidence="6" id="KW-0732">Signal</keyword>